<dbReference type="GO" id="GO:0005737">
    <property type="term" value="C:cytoplasm"/>
    <property type="evidence" value="ECO:0007669"/>
    <property type="project" value="UniProtKB-SubCell"/>
</dbReference>
<evidence type="ECO:0000256" key="3">
    <source>
        <dbReference type="ARBA" id="ARBA00022485"/>
    </source>
</evidence>
<feature type="binding site" evidence="14">
    <location>
        <position position="115"/>
    </location>
    <ligand>
        <name>[4Fe-4S] cluster</name>
        <dbReference type="ChEBI" id="CHEBI:49883"/>
        <note>4Fe-4S-S-AdoMet</note>
    </ligand>
</feature>
<comment type="caution">
    <text evidence="14">Lacks conserved residue(s) required for the propagation of feature annotation.</text>
</comment>
<feature type="binding site" evidence="14">
    <location>
        <begin position="182"/>
        <end position="183"/>
    </location>
    <ligand>
        <name>S-adenosyl-L-methionine</name>
        <dbReference type="ChEBI" id="CHEBI:59789"/>
    </ligand>
</feature>
<keyword evidence="13 14" id="KW-1015">Disulfide bond</keyword>
<dbReference type="GO" id="GO:0046872">
    <property type="term" value="F:metal ion binding"/>
    <property type="evidence" value="ECO:0007669"/>
    <property type="project" value="UniProtKB-KW"/>
</dbReference>
<comment type="miscellaneous">
    <text evidence="14">Reaction proceeds by a ping-pong mechanism involving intermediate methylation of a conserved cysteine residue.</text>
</comment>
<dbReference type="PANTHER" id="PTHR30544">
    <property type="entry name" value="23S RRNA METHYLTRANSFERASE"/>
    <property type="match status" value="1"/>
</dbReference>
<evidence type="ECO:0000256" key="14">
    <source>
        <dbReference type="HAMAP-Rule" id="MF_01849"/>
    </source>
</evidence>
<dbReference type="InterPro" id="IPR058240">
    <property type="entry name" value="rSAM_sf"/>
</dbReference>
<dbReference type="GO" id="GO:0002935">
    <property type="term" value="F:tRNA (adenine(37)-C2)-methyltransferase activity"/>
    <property type="evidence" value="ECO:0007669"/>
    <property type="project" value="UniProtKB-UniRule"/>
</dbReference>
<dbReference type="SFLD" id="SFLDF00275">
    <property type="entry name" value="adenosine_C2_methyltransferase"/>
    <property type="match status" value="1"/>
</dbReference>
<feature type="active site" description="Proton acceptor" evidence="14">
    <location>
        <position position="91"/>
    </location>
</feature>
<organism evidence="16 17">
    <name type="scientific">Nitrosomonas aestuarii</name>
    <dbReference type="NCBI Taxonomy" id="52441"/>
    <lineage>
        <taxon>Bacteria</taxon>
        <taxon>Pseudomonadati</taxon>
        <taxon>Pseudomonadota</taxon>
        <taxon>Betaproteobacteria</taxon>
        <taxon>Nitrosomonadales</taxon>
        <taxon>Nitrosomonadaceae</taxon>
        <taxon>Nitrosomonas</taxon>
    </lineage>
</organism>
<evidence type="ECO:0000313" key="17">
    <source>
        <dbReference type="Proteomes" id="UP000199533"/>
    </source>
</evidence>
<evidence type="ECO:0000256" key="9">
    <source>
        <dbReference type="ARBA" id="ARBA00022694"/>
    </source>
</evidence>
<keyword evidence="6 14" id="KW-0489">Methyltransferase</keyword>
<dbReference type="SFLD" id="SFLDS00029">
    <property type="entry name" value="Radical_SAM"/>
    <property type="match status" value="1"/>
</dbReference>
<dbReference type="Proteomes" id="UP000199533">
    <property type="component" value="Unassembled WGS sequence"/>
</dbReference>
<dbReference type="PIRSF" id="PIRSF006004">
    <property type="entry name" value="CHP00048"/>
    <property type="match status" value="1"/>
</dbReference>
<dbReference type="GO" id="GO:0019843">
    <property type="term" value="F:rRNA binding"/>
    <property type="evidence" value="ECO:0007669"/>
    <property type="project" value="UniProtKB-UniRule"/>
</dbReference>
<dbReference type="InterPro" id="IPR027492">
    <property type="entry name" value="RNA_MTrfase_RlmN"/>
</dbReference>
<feature type="active site" description="S-methylcysteine intermediate" evidence="14">
    <location>
        <position position="356"/>
    </location>
</feature>
<dbReference type="OrthoDB" id="9793973at2"/>
<dbReference type="GO" id="GO:0051539">
    <property type="term" value="F:4 iron, 4 sulfur cluster binding"/>
    <property type="evidence" value="ECO:0007669"/>
    <property type="project" value="UniProtKB-UniRule"/>
</dbReference>
<feature type="binding site" evidence="14">
    <location>
        <begin position="236"/>
        <end position="238"/>
    </location>
    <ligand>
        <name>S-adenosyl-L-methionine</name>
        <dbReference type="ChEBI" id="CHEBI:59789"/>
    </ligand>
</feature>
<feature type="domain" description="Radical SAM core" evidence="15">
    <location>
        <begin position="97"/>
        <end position="351"/>
    </location>
</feature>
<feature type="binding site" evidence="14">
    <location>
        <position position="118"/>
    </location>
    <ligand>
        <name>[4Fe-4S] cluster</name>
        <dbReference type="ChEBI" id="CHEBI:49883"/>
        <note>4Fe-4S-S-AdoMet</note>
    </ligand>
</feature>
<evidence type="ECO:0000256" key="10">
    <source>
        <dbReference type="ARBA" id="ARBA00022723"/>
    </source>
</evidence>
<evidence type="ECO:0000256" key="13">
    <source>
        <dbReference type="ARBA" id="ARBA00023157"/>
    </source>
</evidence>
<keyword evidence="7 14" id="KW-0808">Transferase</keyword>
<dbReference type="Gene3D" id="3.20.20.70">
    <property type="entry name" value="Aldolase class I"/>
    <property type="match status" value="1"/>
</dbReference>
<proteinExistence type="inferred from homology"/>
<keyword evidence="5 14" id="KW-0698">rRNA processing</keyword>
<sequence>MTVNLLDYDRESLIDFLTEIGEKPFRARQILKWIHQFGRSDFAEMSDLAKGLREKLSKLTVISVPEIIRDHTAADGTRKWLLSVGASNGIESVFIPETNRGTLCVSSQVGCALACAFCSTGKQGFNRNLTVAEIVGQLWLADKLLRESTNIQSSLLAQQDSFVPQALHSPRMVSNVVMMGMGEPLANFENVVTALNLMLDDHAYGLSRRRVTVSTSGLVPAMDRLRERCPVALAVSLHAPNDALRDYLVPINKKYPIKALLAACQRYLQVAPRDFITFEYVMLDGVNDKVSHAKELVKLVKDVSCKFNLIPFNAFPNSEFKRSSSESIRVFRDILMQAGLVTTVRKTRGDDIAAACGQLAGQVRDKTRRTGKITLESMR</sequence>
<evidence type="ECO:0000256" key="2">
    <source>
        <dbReference type="ARBA" id="ARBA00007544"/>
    </source>
</evidence>
<evidence type="ECO:0000259" key="15">
    <source>
        <dbReference type="PROSITE" id="PS51918"/>
    </source>
</evidence>
<comment type="similarity">
    <text evidence="2 14">Belongs to the radical SAM superfamily. RlmN family.</text>
</comment>
<keyword evidence="11 14" id="KW-0408">Iron</keyword>
<evidence type="ECO:0000256" key="4">
    <source>
        <dbReference type="ARBA" id="ARBA00022490"/>
    </source>
</evidence>
<evidence type="ECO:0000256" key="7">
    <source>
        <dbReference type="ARBA" id="ARBA00022679"/>
    </source>
</evidence>
<dbReference type="PROSITE" id="PS51918">
    <property type="entry name" value="RADICAL_SAM"/>
    <property type="match status" value="1"/>
</dbReference>
<dbReference type="STRING" id="52441.SAMN05216302_103317"/>
<dbReference type="InterPro" id="IPR004383">
    <property type="entry name" value="rRNA_lsu_MTrfase_RlmN/Cfr"/>
</dbReference>
<evidence type="ECO:0000256" key="5">
    <source>
        <dbReference type="ARBA" id="ARBA00022552"/>
    </source>
</evidence>
<name>A0A1I4F362_9PROT</name>
<dbReference type="GO" id="GO:0070040">
    <property type="term" value="F:rRNA (adenine(2503)-C2-)-methyltransferase activity"/>
    <property type="evidence" value="ECO:0007669"/>
    <property type="project" value="UniProtKB-UniRule"/>
</dbReference>
<dbReference type="PANTHER" id="PTHR30544:SF5">
    <property type="entry name" value="RADICAL SAM CORE DOMAIN-CONTAINING PROTEIN"/>
    <property type="match status" value="1"/>
</dbReference>
<feature type="binding site" evidence="14">
    <location>
        <position position="111"/>
    </location>
    <ligand>
        <name>[4Fe-4S] cluster</name>
        <dbReference type="ChEBI" id="CHEBI:49883"/>
        <note>4Fe-4S-S-AdoMet</note>
    </ligand>
</feature>
<reference evidence="17" key="1">
    <citation type="submission" date="2016-10" db="EMBL/GenBank/DDBJ databases">
        <authorList>
            <person name="Varghese N."/>
            <person name="Submissions S."/>
        </authorList>
    </citation>
    <scope>NUCLEOTIDE SEQUENCE [LARGE SCALE GENOMIC DNA]</scope>
    <source>
        <strain evidence="17">Nm69</strain>
    </source>
</reference>
<evidence type="ECO:0000256" key="6">
    <source>
        <dbReference type="ARBA" id="ARBA00022603"/>
    </source>
</evidence>
<keyword evidence="3 14" id="KW-0004">4Fe-4S</keyword>
<dbReference type="AlphaFoldDB" id="A0A1I4F362"/>
<dbReference type="GO" id="GO:0030488">
    <property type="term" value="P:tRNA methylation"/>
    <property type="evidence" value="ECO:0007669"/>
    <property type="project" value="UniProtKB-UniRule"/>
</dbReference>
<keyword evidence="4 14" id="KW-0963">Cytoplasm</keyword>
<dbReference type="RefSeq" id="WP_090702144.1">
    <property type="nucleotide sequence ID" value="NZ_FOSP01000033.1"/>
</dbReference>
<keyword evidence="17" id="KW-1185">Reference proteome</keyword>
<evidence type="ECO:0000313" key="16">
    <source>
        <dbReference type="EMBL" id="SFL12398.1"/>
    </source>
</evidence>
<dbReference type="InterPro" id="IPR007197">
    <property type="entry name" value="rSAM"/>
</dbReference>
<keyword evidence="8 14" id="KW-0949">S-adenosyl-L-methionine</keyword>
<accession>A0A1I4F362</accession>
<dbReference type="InterPro" id="IPR013785">
    <property type="entry name" value="Aldolase_TIM"/>
</dbReference>
<evidence type="ECO:0000256" key="8">
    <source>
        <dbReference type="ARBA" id="ARBA00022691"/>
    </source>
</evidence>
<dbReference type="Pfam" id="PF21016">
    <property type="entry name" value="RlmN_N"/>
    <property type="match status" value="1"/>
</dbReference>
<dbReference type="Pfam" id="PF04055">
    <property type="entry name" value="Radical_SAM"/>
    <property type="match status" value="1"/>
</dbReference>
<keyword evidence="9 14" id="KW-0819">tRNA processing</keyword>
<keyword evidence="12 14" id="KW-0411">Iron-sulfur</keyword>
<dbReference type="Gene3D" id="1.10.150.530">
    <property type="match status" value="1"/>
</dbReference>
<dbReference type="EC" id="2.1.1.192" evidence="14"/>
<dbReference type="GO" id="GO:0000049">
    <property type="term" value="F:tRNA binding"/>
    <property type="evidence" value="ECO:0007669"/>
    <property type="project" value="UniProtKB-UniRule"/>
</dbReference>
<dbReference type="NCBIfam" id="TIGR00048">
    <property type="entry name" value="rRNA_mod_RlmN"/>
    <property type="match status" value="1"/>
</dbReference>
<gene>
    <name evidence="14" type="primary">rlmN</name>
    <name evidence="16" type="ORF">SAMN05216302_103317</name>
</gene>
<dbReference type="HAMAP" id="MF_01849">
    <property type="entry name" value="RNA_methyltr_RlmN"/>
    <property type="match status" value="1"/>
</dbReference>
<dbReference type="CDD" id="cd01335">
    <property type="entry name" value="Radical_SAM"/>
    <property type="match status" value="1"/>
</dbReference>
<dbReference type="FunFam" id="3.20.20.70:FF:000008">
    <property type="entry name" value="Dual-specificity RNA methyltransferase RlmN"/>
    <property type="match status" value="1"/>
</dbReference>
<evidence type="ECO:0000256" key="11">
    <source>
        <dbReference type="ARBA" id="ARBA00023004"/>
    </source>
</evidence>
<comment type="cofactor">
    <cofactor evidence="14">
        <name>[4Fe-4S] cluster</name>
        <dbReference type="ChEBI" id="CHEBI:49883"/>
    </cofactor>
    <text evidence="14">Binds 1 [4Fe-4S] cluster. The cluster is coordinated with 3 cysteines and an exchangeable S-adenosyl-L-methionine.</text>
</comment>
<comment type="function">
    <text evidence="14">Specifically methylates position 2 of adenine 2503 in 23S rRNA and position 2 of adenine 37 in tRNAs. m2A2503 modification seems to play a crucial role in the proofreading step occurring at the peptidyl transferase center and thus would serve to optimize ribosomal fidelity.</text>
</comment>
<evidence type="ECO:0000256" key="12">
    <source>
        <dbReference type="ARBA" id="ARBA00023014"/>
    </source>
</evidence>
<comment type="catalytic activity">
    <reaction evidence="14">
        <text>adenosine(2503) in 23S rRNA + 2 reduced [2Fe-2S]-[ferredoxin] + 2 S-adenosyl-L-methionine = 2-methyladenosine(2503) in 23S rRNA + 5'-deoxyadenosine + L-methionine + 2 oxidized [2Fe-2S]-[ferredoxin] + S-adenosyl-L-homocysteine</text>
        <dbReference type="Rhea" id="RHEA:42916"/>
        <dbReference type="Rhea" id="RHEA-COMP:10000"/>
        <dbReference type="Rhea" id="RHEA-COMP:10001"/>
        <dbReference type="Rhea" id="RHEA-COMP:10152"/>
        <dbReference type="Rhea" id="RHEA-COMP:10282"/>
        <dbReference type="ChEBI" id="CHEBI:17319"/>
        <dbReference type="ChEBI" id="CHEBI:33737"/>
        <dbReference type="ChEBI" id="CHEBI:33738"/>
        <dbReference type="ChEBI" id="CHEBI:57844"/>
        <dbReference type="ChEBI" id="CHEBI:57856"/>
        <dbReference type="ChEBI" id="CHEBI:59789"/>
        <dbReference type="ChEBI" id="CHEBI:74411"/>
        <dbReference type="ChEBI" id="CHEBI:74497"/>
        <dbReference type="EC" id="2.1.1.192"/>
    </reaction>
</comment>
<keyword evidence="10 14" id="KW-0479">Metal-binding</keyword>
<dbReference type="InterPro" id="IPR048641">
    <property type="entry name" value="RlmN_N"/>
</dbReference>
<dbReference type="GO" id="GO:0070475">
    <property type="term" value="P:rRNA base methylation"/>
    <property type="evidence" value="ECO:0007669"/>
    <property type="project" value="UniProtKB-UniRule"/>
</dbReference>
<comment type="subcellular location">
    <subcellularLocation>
        <location evidence="1 14">Cytoplasm</location>
    </subcellularLocation>
</comment>
<protein>
    <recommendedName>
        <fullName evidence="14">Dual-specificity RNA methyltransferase RlmN</fullName>
        <ecNumber evidence="14">2.1.1.192</ecNumber>
    </recommendedName>
    <alternativeName>
        <fullName evidence="14">23S rRNA (adenine(2503)-C(2))-methyltransferase</fullName>
    </alternativeName>
    <alternativeName>
        <fullName evidence="14">23S rRNA m2A2503 methyltransferase</fullName>
    </alternativeName>
    <alternativeName>
        <fullName evidence="14">Ribosomal RNA large subunit methyltransferase N</fullName>
    </alternativeName>
    <alternativeName>
        <fullName evidence="14">tRNA (adenine(37)-C(2))-methyltransferase</fullName>
    </alternativeName>
    <alternativeName>
        <fullName evidence="14">tRNA m2A37 methyltransferase</fullName>
    </alternativeName>
</protein>
<dbReference type="EMBL" id="FOSP01000033">
    <property type="protein sequence ID" value="SFL12398.1"/>
    <property type="molecule type" value="Genomic_DNA"/>
</dbReference>
<dbReference type="SUPFAM" id="SSF102114">
    <property type="entry name" value="Radical SAM enzymes"/>
    <property type="match status" value="1"/>
</dbReference>
<evidence type="ECO:0000256" key="1">
    <source>
        <dbReference type="ARBA" id="ARBA00004496"/>
    </source>
</evidence>
<comment type="catalytic activity">
    <reaction evidence="14">
        <text>adenosine(37) in tRNA + 2 reduced [2Fe-2S]-[ferredoxin] + 2 S-adenosyl-L-methionine = 2-methyladenosine(37) in tRNA + 5'-deoxyadenosine + L-methionine + 2 oxidized [2Fe-2S]-[ferredoxin] + S-adenosyl-L-homocysteine</text>
        <dbReference type="Rhea" id="RHEA:43332"/>
        <dbReference type="Rhea" id="RHEA-COMP:10000"/>
        <dbReference type="Rhea" id="RHEA-COMP:10001"/>
        <dbReference type="Rhea" id="RHEA-COMP:10162"/>
        <dbReference type="Rhea" id="RHEA-COMP:10485"/>
        <dbReference type="ChEBI" id="CHEBI:17319"/>
        <dbReference type="ChEBI" id="CHEBI:33737"/>
        <dbReference type="ChEBI" id="CHEBI:33738"/>
        <dbReference type="ChEBI" id="CHEBI:57844"/>
        <dbReference type="ChEBI" id="CHEBI:57856"/>
        <dbReference type="ChEBI" id="CHEBI:59789"/>
        <dbReference type="ChEBI" id="CHEBI:74411"/>
        <dbReference type="ChEBI" id="CHEBI:74497"/>
        <dbReference type="EC" id="2.1.1.192"/>
    </reaction>
</comment>
<dbReference type="SFLD" id="SFLDG01062">
    <property type="entry name" value="methyltransferase_(Class_A)"/>
    <property type="match status" value="1"/>
</dbReference>
<dbReference type="InterPro" id="IPR040072">
    <property type="entry name" value="Methyltransferase_A"/>
</dbReference>
<feature type="binding site" evidence="14">
    <location>
        <position position="214"/>
    </location>
    <ligand>
        <name>S-adenosyl-L-methionine</name>
        <dbReference type="ChEBI" id="CHEBI:59789"/>
    </ligand>
</feature>
<feature type="binding site" evidence="14">
    <location>
        <position position="313"/>
    </location>
    <ligand>
        <name>S-adenosyl-L-methionine</name>
        <dbReference type="ChEBI" id="CHEBI:59789"/>
    </ligand>
</feature>
<dbReference type="FunFam" id="1.10.150.530:FF:000003">
    <property type="entry name" value="Dual-specificity RNA methyltransferase RlmN"/>
    <property type="match status" value="1"/>
</dbReference>